<evidence type="ECO:0000256" key="3">
    <source>
        <dbReference type="RuleBase" id="RU003718"/>
    </source>
</evidence>
<dbReference type="PROSITE" id="PS00375">
    <property type="entry name" value="UDPGT"/>
    <property type="match status" value="1"/>
</dbReference>
<evidence type="ECO:0000313" key="5">
    <source>
        <dbReference type="EMBL" id="KAI5059142.1"/>
    </source>
</evidence>
<comment type="similarity">
    <text evidence="1 3">Belongs to the UDP-glycosyltransferase family.</text>
</comment>
<dbReference type="PANTHER" id="PTHR48045">
    <property type="entry name" value="UDP-GLYCOSYLTRANSFERASE 72B1"/>
    <property type="match status" value="1"/>
</dbReference>
<evidence type="ECO:0000256" key="1">
    <source>
        <dbReference type="ARBA" id="ARBA00009995"/>
    </source>
</evidence>
<proteinExistence type="inferred from homology"/>
<comment type="caution">
    <text evidence="5">The sequence shown here is derived from an EMBL/GenBank/DDBJ whole genome shotgun (WGS) entry which is preliminary data.</text>
</comment>
<keyword evidence="2 3" id="KW-0808">Transferase</keyword>
<dbReference type="InterPro" id="IPR035595">
    <property type="entry name" value="UDP_glycos_trans_CS"/>
</dbReference>
<dbReference type="PANTHER" id="PTHR48045:SF31">
    <property type="entry name" value="UDP-GLYCOSYLTRANSFERASE 76B1-LIKE"/>
    <property type="match status" value="1"/>
</dbReference>
<dbReference type="EMBL" id="JABFUD020000025">
    <property type="protein sequence ID" value="KAI5059142.1"/>
    <property type="molecule type" value="Genomic_DNA"/>
</dbReference>
<name>A0A9D4U103_ADICA</name>
<dbReference type="AlphaFoldDB" id="A0A9D4U103"/>
<dbReference type="FunFam" id="3.40.50.2000:FF:000056">
    <property type="entry name" value="Glycosyltransferase"/>
    <property type="match status" value="1"/>
</dbReference>
<accession>A0A9D4U103</accession>
<evidence type="ECO:0000256" key="4">
    <source>
        <dbReference type="RuleBase" id="RU362057"/>
    </source>
</evidence>
<evidence type="ECO:0000256" key="2">
    <source>
        <dbReference type="ARBA" id="ARBA00022679"/>
    </source>
</evidence>
<keyword evidence="3" id="KW-0328">Glycosyltransferase</keyword>
<evidence type="ECO:0000313" key="6">
    <source>
        <dbReference type="Proteomes" id="UP000886520"/>
    </source>
</evidence>
<dbReference type="EC" id="2.4.1.-" evidence="4"/>
<dbReference type="CDD" id="cd03784">
    <property type="entry name" value="GT1_Gtf-like"/>
    <property type="match status" value="1"/>
</dbReference>
<dbReference type="OrthoDB" id="5835829at2759"/>
<gene>
    <name evidence="5" type="ORF">GOP47_0025461</name>
</gene>
<keyword evidence="6" id="KW-1185">Reference proteome</keyword>
<protein>
    <recommendedName>
        <fullName evidence="4">Glycosyltransferase</fullName>
        <ecNumber evidence="4">2.4.1.-</ecNumber>
    </recommendedName>
</protein>
<dbReference type="SUPFAM" id="SSF53756">
    <property type="entry name" value="UDP-Glycosyltransferase/glycogen phosphorylase"/>
    <property type="match status" value="1"/>
</dbReference>
<sequence>MRVLKEMDIISSSDTCTPHALVVPSTGQGHVVGAMLLAQSLAALGFKVSFIYFSSYHAILKERNRLVLPSPELRGDTPSTLSTRCGDRCSNGNGSDDCSTNTAPTIVSDAVEVDDSAPAVECNGSSGGRGKIFLHVLEDAFEPGDINKYFFVTPAMKENLFNLIVELREQGDPATCLISDSFVPWTLEVTQRAAIPRIELWTSNALSHLLFSNLDVLYSEGIFPEKGSPTQWKSESPLMITHIPGLPPVSSELVPQELRFADSSNHFVQFFLEVASCVKSGERVLINSLLELEPDAFKSFEVQGIPSYAIGPLPTQTKTEDNVQTECLSWLDLQSESSVIYVAFGSFAKLSVEEMQELAVGLEASGNPFLWVIREDSATMEELPQVLPEGFLERTKGKGMIISWAPQVKVLAHKAVGGFFSHCGWNSTVESLWAGVPILCCPRFAEQRFNCHYLCNVWGAGLELGRTETGGLDRSLVEGGVKALLHEEGGHKARSKAQEIMHLIEKTSQQGGQSFSNLQKLYDDMRALCSKPSK</sequence>
<dbReference type="Pfam" id="PF00201">
    <property type="entry name" value="UDPGT"/>
    <property type="match status" value="1"/>
</dbReference>
<reference evidence="5" key="1">
    <citation type="submission" date="2021-01" db="EMBL/GenBank/DDBJ databases">
        <title>Adiantum capillus-veneris genome.</title>
        <authorList>
            <person name="Fang Y."/>
            <person name="Liao Q."/>
        </authorList>
    </citation>
    <scope>NUCLEOTIDE SEQUENCE</scope>
    <source>
        <strain evidence="5">H3</strain>
        <tissue evidence="5">Leaf</tissue>
    </source>
</reference>
<dbReference type="Gene3D" id="3.40.50.2000">
    <property type="entry name" value="Glycogen Phosphorylase B"/>
    <property type="match status" value="2"/>
</dbReference>
<dbReference type="GO" id="GO:0008194">
    <property type="term" value="F:UDP-glycosyltransferase activity"/>
    <property type="evidence" value="ECO:0007669"/>
    <property type="project" value="InterPro"/>
</dbReference>
<dbReference type="Proteomes" id="UP000886520">
    <property type="component" value="Chromosome 25"/>
</dbReference>
<dbReference type="InterPro" id="IPR002213">
    <property type="entry name" value="UDP_glucos_trans"/>
</dbReference>
<organism evidence="5 6">
    <name type="scientific">Adiantum capillus-veneris</name>
    <name type="common">Maidenhair fern</name>
    <dbReference type="NCBI Taxonomy" id="13818"/>
    <lineage>
        <taxon>Eukaryota</taxon>
        <taxon>Viridiplantae</taxon>
        <taxon>Streptophyta</taxon>
        <taxon>Embryophyta</taxon>
        <taxon>Tracheophyta</taxon>
        <taxon>Polypodiopsida</taxon>
        <taxon>Polypodiidae</taxon>
        <taxon>Polypodiales</taxon>
        <taxon>Pteridineae</taxon>
        <taxon>Pteridaceae</taxon>
        <taxon>Vittarioideae</taxon>
        <taxon>Adiantum</taxon>
    </lineage>
</organism>